<dbReference type="AlphaFoldDB" id="A0A419TAR4"/>
<evidence type="ECO:0000256" key="3">
    <source>
        <dbReference type="ARBA" id="ARBA00023235"/>
    </source>
</evidence>
<dbReference type="InterPro" id="IPR036986">
    <property type="entry name" value="S4_RNA-bd_sf"/>
</dbReference>
<dbReference type="RefSeq" id="WP_120166537.1">
    <property type="nucleotide sequence ID" value="NZ_MCIB01000001.1"/>
</dbReference>
<dbReference type="EC" id="5.4.99.-" evidence="5"/>
<evidence type="ECO:0000313" key="7">
    <source>
        <dbReference type="EMBL" id="RKD34537.1"/>
    </source>
</evidence>
<sequence length="235" mass="27064">MRLQKFMAKCGVASRRKSEKIILDGRVKVNGKVITELGYKVNPDKDIVKVDNRLIKLEDEKVYIALNKPVGYVTTVSDQFNRPTVIDLIKGVKQRIYPIGRLDYDTSGLLILTNDGDLTYKLTHPKHEVVKTYIAQIKGIPNEVELKKFREGIEIDGRITAKAKIKVLKKYNSTSIVEIQIHEGRNRQIRKMCEKINHPVVKLKRIKIGNLILGNLKEGNWRYLNKSEIKYLKNL</sequence>
<proteinExistence type="inferred from homology"/>
<dbReference type="PANTHER" id="PTHR47683">
    <property type="entry name" value="PSEUDOURIDINE SYNTHASE FAMILY PROTEIN-RELATED"/>
    <property type="match status" value="1"/>
</dbReference>
<evidence type="ECO:0000313" key="8">
    <source>
        <dbReference type="Proteomes" id="UP000284177"/>
    </source>
</evidence>
<dbReference type="InterPro" id="IPR050343">
    <property type="entry name" value="RsuA_PseudoU_synthase"/>
</dbReference>
<dbReference type="Proteomes" id="UP000284177">
    <property type="component" value="Unassembled WGS sequence"/>
</dbReference>
<comment type="similarity">
    <text evidence="1 5">Belongs to the pseudouridine synthase RsuA family.</text>
</comment>
<dbReference type="OrthoDB" id="9807213at2"/>
<organism evidence="7 8">
    <name type="scientific">Thermohalobacter berrensis</name>
    <dbReference type="NCBI Taxonomy" id="99594"/>
    <lineage>
        <taxon>Bacteria</taxon>
        <taxon>Bacillati</taxon>
        <taxon>Bacillota</taxon>
        <taxon>Tissierellia</taxon>
        <taxon>Tissierellales</taxon>
        <taxon>Thermohalobacteraceae</taxon>
        <taxon>Thermohalobacter</taxon>
    </lineage>
</organism>
<reference evidence="7 8" key="1">
    <citation type="submission" date="2016-08" db="EMBL/GenBank/DDBJ databases">
        <title>Novel Firmicutes and Novel Genomes.</title>
        <authorList>
            <person name="Poppleton D.I."/>
            <person name="Gribaldo S."/>
        </authorList>
    </citation>
    <scope>NUCLEOTIDE SEQUENCE [LARGE SCALE GENOMIC DNA]</scope>
    <source>
        <strain evidence="7 8">CTT3</strain>
    </source>
</reference>
<evidence type="ECO:0000256" key="2">
    <source>
        <dbReference type="ARBA" id="ARBA00022884"/>
    </source>
</evidence>
<dbReference type="SMART" id="SM00363">
    <property type="entry name" value="S4"/>
    <property type="match status" value="1"/>
</dbReference>
<dbReference type="InterPro" id="IPR018496">
    <property type="entry name" value="PsdUridine_synth_RsuA/RluB_CS"/>
</dbReference>
<dbReference type="Pfam" id="PF00849">
    <property type="entry name" value="PseudoU_synth_2"/>
    <property type="match status" value="1"/>
</dbReference>
<dbReference type="Pfam" id="PF01479">
    <property type="entry name" value="S4"/>
    <property type="match status" value="1"/>
</dbReference>
<comment type="caution">
    <text evidence="7">The sequence shown here is derived from an EMBL/GenBank/DDBJ whole genome shotgun (WGS) entry which is preliminary data.</text>
</comment>
<dbReference type="CDD" id="cd00165">
    <property type="entry name" value="S4"/>
    <property type="match status" value="1"/>
</dbReference>
<dbReference type="GO" id="GO:0003723">
    <property type="term" value="F:RNA binding"/>
    <property type="evidence" value="ECO:0007669"/>
    <property type="project" value="UniProtKB-KW"/>
</dbReference>
<dbReference type="SUPFAM" id="SSF55120">
    <property type="entry name" value="Pseudouridine synthase"/>
    <property type="match status" value="1"/>
</dbReference>
<dbReference type="GO" id="GO:0120159">
    <property type="term" value="F:rRNA pseudouridine synthase activity"/>
    <property type="evidence" value="ECO:0007669"/>
    <property type="project" value="UniProtKB-ARBA"/>
</dbReference>
<dbReference type="InterPro" id="IPR042092">
    <property type="entry name" value="PsdUridine_s_RsuA/RluB/E/F_cat"/>
</dbReference>
<keyword evidence="3 5" id="KW-0413">Isomerase</keyword>
<dbReference type="PANTHER" id="PTHR47683:SF2">
    <property type="entry name" value="RNA-BINDING S4 DOMAIN-CONTAINING PROTEIN"/>
    <property type="match status" value="1"/>
</dbReference>
<dbReference type="Gene3D" id="3.30.70.580">
    <property type="entry name" value="Pseudouridine synthase I, catalytic domain, N-terminal subdomain"/>
    <property type="match status" value="1"/>
</dbReference>
<accession>A0A419TAR4</accession>
<evidence type="ECO:0000256" key="5">
    <source>
        <dbReference type="RuleBase" id="RU003887"/>
    </source>
</evidence>
<evidence type="ECO:0000256" key="4">
    <source>
        <dbReference type="PROSITE-ProRule" id="PRU00182"/>
    </source>
</evidence>
<keyword evidence="2 4" id="KW-0694">RNA-binding</keyword>
<dbReference type="InterPro" id="IPR002942">
    <property type="entry name" value="S4_RNA-bd"/>
</dbReference>
<evidence type="ECO:0000259" key="6">
    <source>
        <dbReference type="SMART" id="SM00363"/>
    </source>
</evidence>
<dbReference type="InterPro" id="IPR020094">
    <property type="entry name" value="TruA/RsuA/RluB/E/F_N"/>
</dbReference>
<keyword evidence="8" id="KW-1185">Reference proteome</keyword>
<evidence type="ECO:0000256" key="1">
    <source>
        <dbReference type="ARBA" id="ARBA00008348"/>
    </source>
</evidence>
<dbReference type="PROSITE" id="PS01149">
    <property type="entry name" value="PSI_RSU"/>
    <property type="match status" value="1"/>
</dbReference>
<dbReference type="GO" id="GO:0000455">
    <property type="term" value="P:enzyme-directed rRNA pseudouridine synthesis"/>
    <property type="evidence" value="ECO:0007669"/>
    <property type="project" value="UniProtKB-ARBA"/>
</dbReference>
<dbReference type="InterPro" id="IPR006145">
    <property type="entry name" value="PsdUridine_synth_RsuA/RluA"/>
</dbReference>
<dbReference type="InterPro" id="IPR020103">
    <property type="entry name" value="PsdUridine_synth_cat_dom_sf"/>
</dbReference>
<dbReference type="Gene3D" id="3.30.70.1560">
    <property type="entry name" value="Alpha-L RNA-binding motif"/>
    <property type="match status" value="1"/>
</dbReference>
<dbReference type="NCBIfam" id="TIGR00093">
    <property type="entry name" value="pseudouridine synthase"/>
    <property type="match status" value="1"/>
</dbReference>
<dbReference type="FunFam" id="3.30.70.1560:FF:000001">
    <property type="entry name" value="Pseudouridine synthase"/>
    <property type="match status" value="1"/>
</dbReference>
<gene>
    <name evidence="7" type="ORF">BET03_01535</name>
</gene>
<dbReference type="CDD" id="cd02870">
    <property type="entry name" value="PseudoU_synth_RsuA_like"/>
    <property type="match status" value="1"/>
</dbReference>
<dbReference type="SUPFAM" id="SSF55174">
    <property type="entry name" value="Alpha-L RNA-binding motif"/>
    <property type="match status" value="1"/>
</dbReference>
<dbReference type="GO" id="GO:0005829">
    <property type="term" value="C:cytosol"/>
    <property type="evidence" value="ECO:0007669"/>
    <property type="project" value="UniProtKB-ARBA"/>
</dbReference>
<dbReference type="PROSITE" id="PS50889">
    <property type="entry name" value="S4"/>
    <property type="match status" value="1"/>
</dbReference>
<dbReference type="FunFam" id="3.10.290.10:FF:000003">
    <property type="entry name" value="Pseudouridine synthase"/>
    <property type="match status" value="1"/>
</dbReference>
<dbReference type="Gene3D" id="3.10.290.10">
    <property type="entry name" value="RNA-binding S4 domain"/>
    <property type="match status" value="1"/>
</dbReference>
<protein>
    <recommendedName>
        <fullName evidence="5">Pseudouridine synthase</fullName>
        <ecNumber evidence="5">5.4.99.-</ecNumber>
    </recommendedName>
</protein>
<name>A0A419TAR4_9FIRM</name>
<dbReference type="InterPro" id="IPR000748">
    <property type="entry name" value="PsdUridine_synth_RsuA/RluB/E/F"/>
</dbReference>
<feature type="domain" description="RNA-binding S4" evidence="6">
    <location>
        <begin position="1"/>
        <end position="59"/>
    </location>
</feature>
<dbReference type="EMBL" id="MCIB01000001">
    <property type="protein sequence ID" value="RKD34537.1"/>
    <property type="molecule type" value="Genomic_DNA"/>
</dbReference>